<evidence type="ECO:0000313" key="3">
    <source>
        <dbReference type="Proteomes" id="UP000000311"/>
    </source>
</evidence>
<evidence type="ECO:0000256" key="1">
    <source>
        <dbReference type="SAM" id="MobiDB-lite"/>
    </source>
</evidence>
<reference evidence="2 3" key="1">
    <citation type="journal article" date="2010" name="Science">
        <title>Genomic comparison of the ants Camponotus floridanus and Harpegnathos saltator.</title>
        <authorList>
            <person name="Bonasio R."/>
            <person name="Zhang G."/>
            <person name="Ye C."/>
            <person name="Mutti N.S."/>
            <person name="Fang X."/>
            <person name="Qin N."/>
            <person name="Donahue G."/>
            <person name="Yang P."/>
            <person name="Li Q."/>
            <person name="Li C."/>
            <person name="Zhang P."/>
            <person name="Huang Z."/>
            <person name="Berger S.L."/>
            <person name="Reinberg D."/>
            <person name="Wang J."/>
            <person name="Liebig J."/>
        </authorList>
    </citation>
    <scope>NUCLEOTIDE SEQUENCE [LARGE SCALE GENOMIC DNA]</scope>
    <source>
        <strain evidence="3">C129</strain>
    </source>
</reference>
<proteinExistence type="predicted"/>
<feature type="compositionally biased region" description="Basic and acidic residues" evidence="1">
    <location>
        <begin position="1"/>
        <end position="17"/>
    </location>
</feature>
<dbReference type="EMBL" id="GL438685">
    <property type="protein sequence ID" value="EFN68601.1"/>
    <property type="molecule type" value="Genomic_DNA"/>
</dbReference>
<feature type="compositionally biased region" description="Basic and acidic residues" evidence="1">
    <location>
        <begin position="24"/>
        <end position="43"/>
    </location>
</feature>
<evidence type="ECO:0000313" key="2">
    <source>
        <dbReference type="EMBL" id="EFN68601.1"/>
    </source>
</evidence>
<feature type="region of interest" description="Disordered" evidence="1">
    <location>
        <begin position="90"/>
        <end position="110"/>
    </location>
</feature>
<name>E2AD86_CAMFO</name>
<dbReference type="AlphaFoldDB" id="E2AD86"/>
<keyword evidence="3" id="KW-1185">Reference proteome</keyword>
<organism evidence="3">
    <name type="scientific">Camponotus floridanus</name>
    <name type="common">Florida carpenter ant</name>
    <dbReference type="NCBI Taxonomy" id="104421"/>
    <lineage>
        <taxon>Eukaryota</taxon>
        <taxon>Metazoa</taxon>
        <taxon>Ecdysozoa</taxon>
        <taxon>Arthropoda</taxon>
        <taxon>Hexapoda</taxon>
        <taxon>Insecta</taxon>
        <taxon>Pterygota</taxon>
        <taxon>Neoptera</taxon>
        <taxon>Endopterygota</taxon>
        <taxon>Hymenoptera</taxon>
        <taxon>Apocrita</taxon>
        <taxon>Aculeata</taxon>
        <taxon>Formicoidea</taxon>
        <taxon>Formicidae</taxon>
        <taxon>Formicinae</taxon>
        <taxon>Camponotus</taxon>
    </lineage>
</organism>
<sequence length="110" mass="12502">MYHRDDGKKWQKSRGDTPRSGMNGHDRPPTRKEKLTLKRKQNEALRFGPGGLRPSPLDATAEHGTRQLVGTRNPRAPHQQLFRAFIDDLENLPDSPPCAETGYRLVESDE</sequence>
<dbReference type="Proteomes" id="UP000000311">
    <property type="component" value="Unassembled WGS sequence"/>
</dbReference>
<accession>E2AD86</accession>
<protein>
    <submittedName>
        <fullName evidence="2">Uncharacterized protein</fullName>
    </submittedName>
</protein>
<feature type="region of interest" description="Disordered" evidence="1">
    <location>
        <begin position="1"/>
        <end position="76"/>
    </location>
</feature>
<dbReference type="InParanoid" id="E2AD86"/>
<gene>
    <name evidence="2" type="ORF">EAG_14036</name>
</gene>